<dbReference type="Proteomes" id="UP000345329">
    <property type="component" value="Unassembled WGS sequence"/>
</dbReference>
<reference evidence="10 19" key="1">
    <citation type="journal article" date="2018" name="Genome Biol.">
        <title>SKESA: strategic k-mer extension for scrupulous assemblies.</title>
        <authorList>
            <person name="Souvorov A."/>
            <person name="Agarwala R."/>
            <person name="Lipman D.J."/>
        </authorList>
    </citation>
    <scope>NUCLEOTIDE SEQUENCE [LARGE SCALE GENOMIC DNA]</scope>
    <source>
        <strain evidence="10 19">CFIAFB20130012</strain>
    </source>
</reference>
<evidence type="ECO:0000259" key="1">
    <source>
        <dbReference type="Pfam" id="PF06114"/>
    </source>
</evidence>
<evidence type="ECO:0000313" key="9">
    <source>
        <dbReference type="EMBL" id="EDP8515429.1"/>
    </source>
</evidence>
<evidence type="ECO:0000313" key="2">
    <source>
        <dbReference type="EMBL" id="EAC3882421.1"/>
    </source>
</evidence>
<dbReference type="Pfam" id="PF06114">
    <property type="entry name" value="Peptidase_M78"/>
    <property type="match status" value="1"/>
</dbReference>
<gene>
    <name evidence="3" type="ORF">AP104_09835</name>
    <name evidence="5" type="ORF">APD94_16045</name>
    <name evidence="2" type="ORF">B4X68_10340</name>
    <name evidence="6" type="ORF">BB997_14165</name>
    <name evidence="7" type="ORF">F6436_15755</name>
    <name evidence="8" type="ORF">FV747_06800</name>
    <name evidence="9" type="ORF">G3O21_002889</name>
    <name evidence="10" type="ORF">GYR60_14895</name>
    <name evidence="4" type="ORF">UI29_15900</name>
</gene>
<evidence type="ECO:0000313" key="17">
    <source>
        <dbReference type="Proteomes" id="UP000478682"/>
    </source>
</evidence>
<dbReference type="Proteomes" id="UP000355989">
    <property type="component" value="Unassembled WGS sequence"/>
</dbReference>
<sequence length="141" mass="16772">MEMSEFIQQQIQKLVNIHETRNPFLIAKEKDILILKEDLGEVYGYYNKINRIKMIHLNNLFSDERQLFTCAHELCHALIHQDENTPQLSKQTIVSEWKVEKEANYFATQLLIDGSHLEHYIDTTDKIINFYGLPEEMKKYI</sequence>
<feature type="domain" description="IrrE N-terminal-like" evidence="1">
    <location>
        <begin position="27"/>
        <end position="133"/>
    </location>
</feature>
<dbReference type="EMBL" id="DAAIHR010000024">
    <property type="protein sequence ID" value="HAB8399800.1"/>
    <property type="molecule type" value="Genomic_DNA"/>
</dbReference>
<dbReference type="Proteomes" id="UP000478704">
    <property type="component" value="Unassembled WGS sequence"/>
</dbReference>
<evidence type="ECO:0000313" key="10">
    <source>
        <dbReference type="EMBL" id="HAB8399800.1"/>
    </source>
</evidence>
<dbReference type="EMBL" id="AAAQOE010000015">
    <property type="protein sequence ID" value="EAE1097462.1"/>
    <property type="molecule type" value="Genomic_DNA"/>
</dbReference>
<reference evidence="8 16" key="4">
    <citation type="submission" date="2019-08" db="EMBL/GenBank/DDBJ databases">
        <authorList>
            <person name="Ashton P.M."/>
            <person name="Dallman T."/>
            <person name="Nair S."/>
            <person name="De Pinna E."/>
            <person name="Peters T."/>
            <person name="Grant K."/>
        </authorList>
    </citation>
    <scope>NUCLEOTIDE SEQUENCE [LARGE SCALE GENOMIC DNA]</scope>
    <source>
        <strain evidence="8 16">788324</strain>
    </source>
</reference>
<reference evidence="11 12" key="3">
    <citation type="submission" date="2018-06" db="EMBL/GenBank/DDBJ databases">
        <authorList>
            <consortium name="GenomeTrakr: Next Generation Sequencing Network for Food Pathogen Tracability"/>
        </authorList>
    </citation>
    <scope>NUCLEOTIDE SEQUENCE [LARGE SCALE GENOMIC DNA]</scope>
    <source>
        <strain evidence="2 13">CFSAN060999</strain>
        <strain evidence="3 15">FDA00009539</strain>
        <strain evidence="9">FDA00015054</strain>
        <strain evidence="18">FDA1090798-S029-001</strain>
        <strain evidence="5 12">FLAG-78586</strain>
        <strain evidence="4 11">VA-WGS-00405</strain>
    </source>
</reference>
<evidence type="ECO:0000313" key="14">
    <source>
        <dbReference type="Proteomes" id="UP000364988"/>
    </source>
</evidence>
<dbReference type="Gene3D" id="1.10.10.2910">
    <property type="match status" value="1"/>
</dbReference>
<evidence type="ECO:0000313" key="7">
    <source>
        <dbReference type="EMBL" id="ECY6545768.1"/>
    </source>
</evidence>
<evidence type="ECO:0000313" key="11">
    <source>
        <dbReference type="Proteomes" id="UP000345329"/>
    </source>
</evidence>
<evidence type="ECO:0000313" key="12">
    <source>
        <dbReference type="Proteomes" id="UP000355989"/>
    </source>
</evidence>
<dbReference type="AlphaFoldDB" id="A0A3A7FII2"/>
<evidence type="ECO:0000313" key="6">
    <source>
        <dbReference type="EMBL" id="EAG1894743.1"/>
    </source>
</evidence>
<dbReference type="Proteomes" id="UP000356407">
    <property type="component" value="Unassembled WGS sequence"/>
</dbReference>
<dbReference type="EMBL" id="AAAMZD010000016">
    <property type="protein sequence ID" value="EAD3794238.1"/>
    <property type="molecule type" value="Genomic_DNA"/>
</dbReference>
<evidence type="ECO:0000313" key="19">
    <source>
        <dbReference type="Proteomes" id="UP000840197"/>
    </source>
</evidence>
<dbReference type="EMBL" id="AAAJCR010000005">
    <property type="protein sequence ID" value="EAC5949689.1"/>
    <property type="molecule type" value="Genomic_DNA"/>
</dbReference>
<evidence type="ECO:0000313" key="8">
    <source>
        <dbReference type="EMBL" id="EDO0985696.1"/>
    </source>
</evidence>
<dbReference type="InterPro" id="IPR052345">
    <property type="entry name" value="Rad_response_metalloprotease"/>
</dbReference>
<accession>A0A3A7FII2</accession>
<protein>
    <submittedName>
        <fullName evidence="10">ImmA/IrrE family metallo-endopeptidase</fullName>
    </submittedName>
</protein>
<evidence type="ECO:0000313" key="4">
    <source>
        <dbReference type="EMBL" id="EAD3794238.1"/>
    </source>
</evidence>
<dbReference type="Proteomes" id="UP000364988">
    <property type="component" value="Unassembled WGS sequence"/>
</dbReference>
<evidence type="ECO:0000313" key="16">
    <source>
        <dbReference type="Proteomes" id="UP000467536"/>
    </source>
</evidence>
<reference evidence="7 14" key="5">
    <citation type="submission" date="2019-09" db="EMBL/GenBank/DDBJ databases">
        <authorList>
            <consortium name="GenomeTrakr network: Whole genome sequencing for foodborne pathogen traceback"/>
        </authorList>
    </citation>
    <scope>NUCLEOTIDE SEQUENCE [LARGE SCALE GENOMIC DNA]</scope>
    <source>
        <strain evidence="7 14">FLAG-55987</strain>
    </source>
</reference>
<dbReference type="EMBL" id="AALEDS010000028">
    <property type="protein sequence ID" value="ECY6545768.1"/>
    <property type="molecule type" value="Genomic_DNA"/>
</dbReference>
<proteinExistence type="predicted"/>
<evidence type="ECO:0000313" key="18">
    <source>
        <dbReference type="Proteomes" id="UP000478704"/>
    </source>
</evidence>
<evidence type="ECO:0000313" key="13">
    <source>
        <dbReference type="Proteomes" id="UP000356407"/>
    </source>
</evidence>
<reference evidence="10" key="6">
    <citation type="submission" date="2020-01" db="EMBL/GenBank/DDBJ databases">
        <authorList>
            <consortium name="NCBI Pathogen Detection Project"/>
        </authorList>
    </citation>
    <scope>NUCLEOTIDE SEQUENCE</scope>
    <source>
        <strain evidence="10">CFIAFB20130012</strain>
    </source>
</reference>
<organism evidence="10 19">
    <name type="scientific">Listeria monocytogenes</name>
    <dbReference type="NCBI Taxonomy" id="1639"/>
    <lineage>
        <taxon>Bacteria</taxon>
        <taxon>Bacillati</taxon>
        <taxon>Bacillota</taxon>
        <taxon>Bacilli</taxon>
        <taxon>Bacillales</taxon>
        <taxon>Listeriaceae</taxon>
        <taxon>Listeria</taxon>
    </lineage>
</organism>
<dbReference type="Proteomes" id="UP000478682">
    <property type="component" value="Unassembled WGS sequence"/>
</dbReference>
<reference evidence="6 17" key="2">
    <citation type="submission" date="2018-06" db="EMBL/GenBank/DDBJ databases">
        <authorList>
            <consortium name="PulseNet: The National Subtyping Network for Foodborne Disease Surveillance"/>
            <person name="Tarr C.L."/>
            <person name="Trees E."/>
            <person name="Katz L.S."/>
            <person name="Carleton-Romer H.A."/>
            <person name="Stroika S."/>
            <person name="Kucerova Z."/>
            <person name="Roache K.F."/>
            <person name="Sabol A.L."/>
            <person name="Besser J."/>
            <person name="Gerner-Smidt P."/>
        </authorList>
    </citation>
    <scope>NUCLEOTIDE SEQUENCE [LARGE SCALE GENOMIC DNA]</scope>
    <source>
        <strain evidence="6 17">PNUSAL002298</strain>
    </source>
</reference>
<evidence type="ECO:0000313" key="15">
    <source>
        <dbReference type="Proteomes" id="UP000378540"/>
    </source>
</evidence>
<dbReference type="EMBL" id="AABATR010000010">
    <property type="protein sequence ID" value="EAG1894743.1"/>
    <property type="molecule type" value="Genomic_DNA"/>
</dbReference>
<dbReference type="PANTHER" id="PTHR43236">
    <property type="entry name" value="ANTITOXIN HIGA1"/>
    <property type="match status" value="1"/>
</dbReference>
<dbReference type="EMBL" id="AANPAU010000014">
    <property type="protein sequence ID" value="EDP8515429.1"/>
    <property type="molecule type" value="Genomic_DNA"/>
</dbReference>
<dbReference type="EMBL" id="AANEHK010000005">
    <property type="protein sequence ID" value="EDO0985696.1"/>
    <property type="molecule type" value="Genomic_DNA"/>
</dbReference>
<comment type="caution">
    <text evidence="10">The sequence shown here is derived from an EMBL/GenBank/DDBJ whole genome shotgun (WGS) entry which is preliminary data.</text>
</comment>
<dbReference type="PANTHER" id="PTHR43236:SF1">
    <property type="entry name" value="BLL7220 PROTEIN"/>
    <property type="match status" value="1"/>
</dbReference>
<dbReference type="EMBL" id="AAAICE010000006">
    <property type="protein sequence ID" value="EAC3882421.1"/>
    <property type="molecule type" value="Genomic_DNA"/>
</dbReference>
<evidence type="ECO:0000313" key="3">
    <source>
        <dbReference type="EMBL" id="EAC5949689.1"/>
    </source>
</evidence>
<dbReference type="Proteomes" id="UP000378540">
    <property type="component" value="Unassembled WGS sequence"/>
</dbReference>
<dbReference type="InterPro" id="IPR010359">
    <property type="entry name" value="IrrE_HExxH"/>
</dbReference>
<dbReference type="RefSeq" id="WP_003724015.1">
    <property type="nucleotide sequence ID" value="NC_021838.1"/>
</dbReference>
<evidence type="ECO:0000313" key="5">
    <source>
        <dbReference type="EMBL" id="EAE1097462.1"/>
    </source>
</evidence>
<name>A0A3A7FII2_LISMN</name>
<dbReference type="Proteomes" id="UP000467536">
    <property type="component" value="Unassembled WGS sequence"/>
</dbReference>
<dbReference type="Proteomes" id="UP000840197">
    <property type="component" value="Unassembled WGS sequence"/>
</dbReference>